<dbReference type="Gene3D" id="3.40.50.1100">
    <property type="match status" value="2"/>
</dbReference>
<dbReference type="CDD" id="cd01562">
    <property type="entry name" value="Thr-dehyd"/>
    <property type="match status" value="1"/>
</dbReference>
<evidence type="ECO:0000256" key="3">
    <source>
        <dbReference type="ARBA" id="ARBA00023239"/>
    </source>
</evidence>
<accession>A0AA36DPH8</accession>
<dbReference type="Pfam" id="PF00291">
    <property type="entry name" value="PALP"/>
    <property type="match status" value="1"/>
</dbReference>
<sequence>MLSFLRTSSRGSRFAIRRASAAASDSYFDPNSDPNNPKNLSLAEIKQAYERIKDGILHTECKKSEYFSKLTDSEVYLKKENKQRTGSFKERGARNALMRLAEQQQKKEVFIGSNRNYATAMACHGKQLGIPITCVLPRFIPLSTISLCKDFGAKVVVQGINNTESRKVAFELAQKSGGEFIDGHDHIDIIAGAGTIALEILEDVKDVDVIVVPVAGGGLLAGITAAVRELSPKTRVVGVESKASHCFSEALKNGKPVNVRTRTSLSPSLAMSRFGYNSFNIIKGTPTEVAKIKEMDLARAILIMLENHKFAVEGAGALAPAAVMTGQVEDIQGKKVVCVISGGNVDSTMLGQSIDKGLIADDRLALVEVFLPDRPGGLCELLELTSSTGAKTKHIYMEHVFHKFDIFTVKMKLEVVTSGMQHSEELRKILEQRYGDDLSFHMRKMRAV</sequence>
<organism evidence="7 8">
    <name type="scientific">Cylicocyclus nassatus</name>
    <name type="common">Nematode worm</name>
    <dbReference type="NCBI Taxonomy" id="53992"/>
    <lineage>
        <taxon>Eukaryota</taxon>
        <taxon>Metazoa</taxon>
        <taxon>Ecdysozoa</taxon>
        <taxon>Nematoda</taxon>
        <taxon>Chromadorea</taxon>
        <taxon>Rhabditida</taxon>
        <taxon>Rhabditina</taxon>
        <taxon>Rhabditomorpha</taxon>
        <taxon>Strongyloidea</taxon>
        <taxon>Strongylidae</taxon>
        <taxon>Cylicocyclus</taxon>
    </lineage>
</organism>
<evidence type="ECO:0000256" key="2">
    <source>
        <dbReference type="ARBA" id="ARBA00022898"/>
    </source>
</evidence>
<evidence type="ECO:0000313" key="7">
    <source>
        <dbReference type="EMBL" id="CAJ0590855.1"/>
    </source>
</evidence>
<dbReference type="PANTHER" id="PTHR48078:SF19">
    <property type="entry name" value="ACT DOMAIN-CONTAINING PROTEIN"/>
    <property type="match status" value="1"/>
</dbReference>
<comment type="cofactor">
    <cofactor evidence="1">
        <name>pyridoxal 5'-phosphate</name>
        <dbReference type="ChEBI" id="CHEBI:597326"/>
    </cofactor>
</comment>
<proteinExistence type="predicted"/>
<keyword evidence="3" id="KW-0456">Lyase</keyword>
<protein>
    <recommendedName>
        <fullName evidence="4">L-serine deaminase</fullName>
    </recommendedName>
    <alternativeName>
        <fullName evidence="5">L-threonine dehydratase</fullName>
    </alternativeName>
</protein>
<comment type="caution">
    <text evidence="7">The sequence shown here is derived from an EMBL/GenBank/DDBJ whole genome shotgun (WGS) entry which is preliminary data.</text>
</comment>
<reference evidence="7" key="1">
    <citation type="submission" date="2023-07" db="EMBL/GenBank/DDBJ databases">
        <authorList>
            <consortium name="CYATHOMIX"/>
        </authorList>
    </citation>
    <scope>NUCLEOTIDE SEQUENCE</scope>
    <source>
        <strain evidence="7">N/A</strain>
    </source>
</reference>
<dbReference type="PANTHER" id="PTHR48078">
    <property type="entry name" value="THREONINE DEHYDRATASE, MITOCHONDRIAL-RELATED"/>
    <property type="match status" value="1"/>
</dbReference>
<dbReference type="GO" id="GO:0009097">
    <property type="term" value="P:isoleucine biosynthetic process"/>
    <property type="evidence" value="ECO:0007669"/>
    <property type="project" value="TreeGrafter"/>
</dbReference>
<dbReference type="InterPro" id="IPR001926">
    <property type="entry name" value="TrpB-like_PALP"/>
</dbReference>
<evidence type="ECO:0000256" key="5">
    <source>
        <dbReference type="ARBA" id="ARBA00042605"/>
    </source>
</evidence>
<dbReference type="SUPFAM" id="SSF53686">
    <property type="entry name" value="Tryptophan synthase beta subunit-like PLP-dependent enzymes"/>
    <property type="match status" value="1"/>
</dbReference>
<keyword evidence="8" id="KW-1185">Reference proteome</keyword>
<dbReference type="EMBL" id="CATQJL010000001">
    <property type="protein sequence ID" value="CAJ0590855.1"/>
    <property type="molecule type" value="Genomic_DNA"/>
</dbReference>
<dbReference type="Proteomes" id="UP001176961">
    <property type="component" value="Unassembled WGS sequence"/>
</dbReference>
<dbReference type="GO" id="GO:0006567">
    <property type="term" value="P:L-threonine catabolic process"/>
    <property type="evidence" value="ECO:0007669"/>
    <property type="project" value="TreeGrafter"/>
</dbReference>
<dbReference type="GO" id="GO:0004794">
    <property type="term" value="F:threonine deaminase activity"/>
    <property type="evidence" value="ECO:0007669"/>
    <property type="project" value="TreeGrafter"/>
</dbReference>
<evidence type="ECO:0000313" key="8">
    <source>
        <dbReference type="Proteomes" id="UP001176961"/>
    </source>
</evidence>
<name>A0AA36DPH8_CYLNA</name>
<dbReference type="GO" id="GO:0003941">
    <property type="term" value="F:L-serine ammonia-lyase activity"/>
    <property type="evidence" value="ECO:0007669"/>
    <property type="project" value="TreeGrafter"/>
</dbReference>
<gene>
    <name evidence="7" type="ORF">CYNAS_LOCUS2838</name>
</gene>
<dbReference type="GO" id="GO:0006565">
    <property type="term" value="P:L-serine catabolic process"/>
    <property type="evidence" value="ECO:0007669"/>
    <property type="project" value="TreeGrafter"/>
</dbReference>
<keyword evidence="2" id="KW-0663">Pyridoxal phosphate</keyword>
<evidence type="ECO:0000259" key="6">
    <source>
        <dbReference type="Pfam" id="PF00291"/>
    </source>
</evidence>
<dbReference type="InterPro" id="IPR050147">
    <property type="entry name" value="Ser/Thr_Dehydratase"/>
</dbReference>
<feature type="domain" description="Tryptophan synthase beta chain-like PALP" evidence="6">
    <location>
        <begin position="53"/>
        <end position="342"/>
    </location>
</feature>
<dbReference type="AlphaFoldDB" id="A0AA36DPH8"/>
<evidence type="ECO:0000256" key="1">
    <source>
        <dbReference type="ARBA" id="ARBA00001933"/>
    </source>
</evidence>
<dbReference type="InterPro" id="IPR036052">
    <property type="entry name" value="TrpB-like_PALP_sf"/>
</dbReference>
<evidence type="ECO:0000256" key="4">
    <source>
        <dbReference type="ARBA" id="ARBA00041766"/>
    </source>
</evidence>